<keyword evidence="4" id="KW-0342">GTP-binding</keyword>
<dbReference type="GO" id="GO:0005829">
    <property type="term" value="C:cytosol"/>
    <property type="evidence" value="ECO:0007669"/>
    <property type="project" value="TreeGrafter"/>
</dbReference>
<evidence type="ECO:0000256" key="5">
    <source>
        <dbReference type="SAM" id="MobiDB-lite"/>
    </source>
</evidence>
<dbReference type="AlphaFoldDB" id="A0A3A2Z050"/>
<keyword evidence="3" id="KW-0378">Hydrolase</keyword>
<name>A0A3A2Z050_9EURO</name>
<evidence type="ECO:0000313" key="6">
    <source>
        <dbReference type="EMBL" id="RJE16518.1"/>
    </source>
</evidence>
<dbReference type="EMBL" id="MVGC01004223">
    <property type="protein sequence ID" value="RJE16518.1"/>
    <property type="molecule type" value="Genomic_DNA"/>
</dbReference>
<feature type="compositionally biased region" description="Acidic residues" evidence="5">
    <location>
        <begin position="63"/>
        <end position="82"/>
    </location>
</feature>
<accession>A0A3A2Z050</accession>
<proteinExistence type="predicted"/>
<keyword evidence="2" id="KW-0547">Nucleotide-binding</keyword>
<reference evidence="7" key="1">
    <citation type="submission" date="2017-02" db="EMBL/GenBank/DDBJ databases">
        <authorList>
            <person name="Tafer H."/>
            <person name="Lopandic K."/>
        </authorList>
    </citation>
    <scope>NUCLEOTIDE SEQUENCE [LARGE SCALE GENOMIC DNA]</scope>
    <source>
        <strain evidence="7">CBS 366.77</strain>
    </source>
</reference>
<organism evidence="6 7">
    <name type="scientific">Aspergillus sclerotialis</name>
    <dbReference type="NCBI Taxonomy" id="2070753"/>
    <lineage>
        <taxon>Eukaryota</taxon>
        <taxon>Fungi</taxon>
        <taxon>Dikarya</taxon>
        <taxon>Ascomycota</taxon>
        <taxon>Pezizomycotina</taxon>
        <taxon>Eurotiomycetes</taxon>
        <taxon>Eurotiomycetidae</taxon>
        <taxon>Eurotiales</taxon>
        <taxon>Aspergillaceae</taxon>
        <taxon>Aspergillus</taxon>
        <taxon>Aspergillus subgen. Polypaecilum</taxon>
    </lineage>
</organism>
<evidence type="ECO:0000313" key="7">
    <source>
        <dbReference type="Proteomes" id="UP000266188"/>
    </source>
</evidence>
<dbReference type="SUPFAM" id="SSF52540">
    <property type="entry name" value="P-loop containing nucleoside triphosphate hydrolases"/>
    <property type="match status" value="1"/>
</dbReference>
<dbReference type="InterPro" id="IPR043358">
    <property type="entry name" value="GNL1-like"/>
</dbReference>
<dbReference type="Gene3D" id="3.40.50.300">
    <property type="entry name" value="P-loop containing nucleotide triphosphate hydrolases"/>
    <property type="match status" value="1"/>
</dbReference>
<evidence type="ECO:0000256" key="2">
    <source>
        <dbReference type="ARBA" id="ARBA00022741"/>
    </source>
</evidence>
<evidence type="ECO:0000256" key="4">
    <source>
        <dbReference type="ARBA" id="ARBA00023134"/>
    </source>
</evidence>
<keyword evidence="7" id="KW-1185">Reference proteome</keyword>
<dbReference type="GO" id="GO:0003924">
    <property type="term" value="F:GTPase activity"/>
    <property type="evidence" value="ECO:0007669"/>
    <property type="project" value="InterPro"/>
</dbReference>
<gene>
    <name evidence="6" type="ORF">PHISCL_11145</name>
</gene>
<dbReference type="PANTHER" id="PTHR45709">
    <property type="entry name" value="LARGE SUBUNIT GTPASE 1 HOMOLOG-RELATED"/>
    <property type="match status" value="1"/>
</dbReference>
<dbReference type="OrthoDB" id="61815at2759"/>
<keyword evidence="1" id="KW-0963">Cytoplasm</keyword>
<feature type="non-terminal residue" evidence="6">
    <location>
        <position position="1"/>
    </location>
</feature>
<dbReference type="GO" id="GO:0005525">
    <property type="term" value="F:GTP binding"/>
    <property type="evidence" value="ECO:0007669"/>
    <property type="project" value="UniProtKB-KW"/>
</dbReference>
<protein>
    <submittedName>
        <fullName evidence="6">GTP-binding protein</fullName>
    </submittedName>
</protein>
<feature type="region of interest" description="Disordered" evidence="5">
    <location>
        <begin position="57"/>
        <end position="82"/>
    </location>
</feature>
<dbReference type="InterPro" id="IPR027417">
    <property type="entry name" value="P-loop_NTPase"/>
</dbReference>
<evidence type="ECO:0000256" key="1">
    <source>
        <dbReference type="ARBA" id="ARBA00022490"/>
    </source>
</evidence>
<feature type="non-terminal residue" evidence="6">
    <location>
        <position position="82"/>
    </location>
</feature>
<dbReference type="GO" id="GO:0000054">
    <property type="term" value="P:ribosomal subunit export from nucleus"/>
    <property type="evidence" value="ECO:0007669"/>
    <property type="project" value="TreeGrafter"/>
</dbReference>
<sequence length="82" mass="9559">LETYVKEIDPKKKNLVLVNKADMLTDQQRESWANYFEEHNIHFRFFSAVLAKEKNDARMQAEFESESESESESEGDELADAT</sequence>
<evidence type="ECO:0000256" key="3">
    <source>
        <dbReference type="ARBA" id="ARBA00022801"/>
    </source>
</evidence>
<comment type="caution">
    <text evidence="6">The sequence shown here is derived from an EMBL/GenBank/DDBJ whole genome shotgun (WGS) entry which is preliminary data.</text>
</comment>
<dbReference type="PANTHER" id="PTHR45709:SF2">
    <property type="entry name" value="LARGE SUBUNIT GTPASE 1 HOMOLOG"/>
    <property type="match status" value="1"/>
</dbReference>
<dbReference type="Proteomes" id="UP000266188">
    <property type="component" value="Unassembled WGS sequence"/>
</dbReference>
<dbReference type="STRING" id="2070753.A0A3A2Z050"/>